<organism evidence="3 4">
    <name type="scientific">Paracoccus alcaliphilus</name>
    <dbReference type="NCBI Taxonomy" id="34002"/>
    <lineage>
        <taxon>Bacteria</taxon>
        <taxon>Pseudomonadati</taxon>
        <taxon>Pseudomonadota</taxon>
        <taxon>Alphaproteobacteria</taxon>
        <taxon>Rhodobacterales</taxon>
        <taxon>Paracoccaceae</taxon>
        <taxon>Paracoccus</taxon>
    </lineage>
</organism>
<dbReference type="InterPro" id="IPR011008">
    <property type="entry name" value="Dimeric_a/b-barrel"/>
</dbReference>
<reference evidence="3 4" key="1">
    <citation type="submission" date="2016-10" db="EMBL/GenBank/DDBJ databases">
        <authorList>
            <person name="de Groot N.N."/>
        </authorList>
    </citation>
    <scope>NUCLEOTIDE SEQUENCE [LARGE SCALE GENOMIC DNA]</scope>
    <source>
        <strain evidence="3 4">DSM 8512</strain>
    </source>
</reference>
<comment type="similarity">
    <text evidence="1">Belongs to the NipSnap family.</text>
</comment>
<name>A0A1H8F4X4_9RHOB</name>
<protein>
    <submittedName>
        <fullName evidence="3">NIPSNAP protein</fullName>
    </submittedName>
</protein>
<dbReference type="EMBL" id="FODE01000003">
    <property type="protein sequence ID" value="SEN26474.1"/>
    <property type="molecule type" value="Genomic_DNA"/>
</dbReference>
<dbReference type="SUPFAM" id="SSF54909">
    <property type="entry name" value="Dimeric alpha+beta barrel"/>
    <property type="match status" value="2"/>
</dbReference>
<feature type="domain" description="NIPSNAP" evidence="2">
    <location>
        <begin position="106"/>
        <end position="202"/>
    </location>
</feature>
<dbReference type="Gene3D" id="3.30.70.100">
    <property type="match status" value="2"/>
</dbReference>
<dbReference type="InterPro" id="IPR012577">
    <property type="entry name" value="NIPSNAP"/>
</dbReference>
<evidence type="ECO:0000256" key="1">
    <source>
        <dbReference type="ARBA" id="ARBA00005291"/>
    </source>
</evidence>
<dbReference type="InterPro" id="IPR051557">
    <property type="entry name" value="NipSnap_domain"/>
</dbReference>
<dbReference type="RefSeq" id="WP_090610539.1">
    <property type="nucleotide sequence ID" value="NZ_CP067125.1"/>
</dbReference>
<sequence length="204" mass="22388">MTYYELATLFLPMGTAPRAVEGVPAFAAEGQGRLLGMWMVDIGRLNRMLVLRGFDDAGSLLAERKRTHESTSPFNCGDVLADLSLDSYEPFPFMPPVEPGQYGGVYEFRTYPFRIGGGYPETAAKWETALPRREAHSKCLIAMRALDGRPRFTNIWPYADIAARSKARADSVAAGIWPPKGGPDWLKSDMESTIALPVAGSPLT</sequence>
<evidence type="ECO:0000313" key="3">
    <source>
        <dbReference type="EMBL" id="SEN26474.1"/>
    </source>
</evidence>
<keyword evidence="4" id="KW-1185">Reference proteome</keyword>
<accession>A0A1H8F4X4</accession>
<dbReference type="Proteomes" id="UP000199054">
    <property type="component" value="Unassembled WGS sequence"/>
</dbReference>
<dbReference type="OrthoDB" id="4124121at2"/>
<gene>
    <name evidence="3" type="ORF">SAMN04489859_1003146</name>
</gene>
<dbReference type="STRING" id="34002.SAMN04489859_1003146"/>
<evidence type="ECO:0000259" key="2">
    <source>
        <dbReference type="Pfam" id="PF07978"/>
    </source>
</evidence>
<dbReference type="PANTHER" id="PTHR21017:SF17">
    <property type="entry name" value="PROTEIN NIPSNAP"/>
    <property type="match status" value="1"/>
</dbReference>
<dbReference type="PANTHER" id="PTHR21017">
    <property type="entry name" value="NIPSNAP-RELATED"/>
    <property type="match status" value="1"/>
</dbReference>
<feature type="domain" description="NIPSNAP" evidence="2">
    <location>
        <begin position="22"/>
        <end position="70"/>
    </location>
</feature>
<evidence type="ECO:0000313" key="4">
    <source>
        <dbReference type="Proteomes" id="UP000199054"/>
    </source>
</evidence>
<dbReference type="Pfam" id="PF07978">
    <property type="entry name" value="NIPSNAP"/>
    <property type="match status" value="2"/>
</dbReference>
<dbReference type="AlphaFoldDB" id="A0A1H8F4X4"/>
<proteinExistence type="inferred from homology"/>